<reference evidence="6 7" key="1">
    <citation type="submission" date="2018-06" db="EMBL/GenBank/DDBJ databases">
        <authorList>
            <consortium name="Pathogen Informatics"/>
            <person name="Doyle S."/>
        </authorList>
    </citation>
    <scope>NUCLEOTIDE SEQUENCE [LARGE SCALE GENOMIC DNA]</scope>
    <source>
        <strain evidence="6 7">NCTC8261</strain>
    </source>
</reference>
<protein>
    <submittedName>
        <fullName evidence="6">Transporter</fullName>
    </submittedName>
</protein>
<dbReference type="InterPro" id="IPR011547">
    <property type="entry name" value="SLC26A/SulP_dom"/>
</dbReference>
<evidence type="ECO:0000256" key="3">
    <source>
        <dbReference type="ARBA" id="ARBA00022989"/>
    </source>
</evidence>
<gene>
    <name evidence="6" type="primary">ychM_4</name>
    <name evidence="6" type="ORF">NCTC8261_03358</name>
</gene>
<feature type="domain" description="SLC26A/SulP transporter" evidence="5">
    <location>
        <begin position="2"/>
        <end position="73"/>
    </location>
</feature>
<organism evidence="6 7">
    <name type="scientific">Salmonella enterica I</name>
    <dbReference type="NCBI Taxonomy" id="59201"/>
    <lineage>
        <taxon>Bacteria</taxon>
        <taxon>Pseudomonadati</taxon>
        <taxon>Pseudomonadota</taxon>
        <taxon>Gammaproteobacteria</taxon>
        <taxon>Enterobacterales</taxon>
        <taxon>Enterobacteriaceae</taxon>
        <taxon>Salmonella</taxon>
    </lineage>
</organism>
<evidence type="ECO:0000256" key="4">
    <source>
        <dbReference type="ARBA" id="ARBA00023136"/>
    </source>
</evidence>
<evidence type="ECO:0000313" key="6">
    <source>
        <dbReference type="EMBL" id="SUH37076.1"/>
    </source>
</evidence>
<sequence>MIEYIPVSVTLGFTSGIGITIGTMQIKDFLGLQMAHVPEHYLQKVGALFMALPTVNIGDAAIGVVTLGTLISGHVSVFVCQDIFPRCWPVAP</sequence>
<evidence type="ECO:0000313" key="7">
    <source>
        <dbReference type="Proteomes" id="UP000254712"/>
    </source>
</evidence>
<proteinExistence type="predicted"/>
<keyword evidence="3" id="KW-1133">Transmembrane helix</keyword>
<dbReference type="EMBL" id="UGXT01000002">
    <property type="protein sequence ID" value="SUH37076.1"/>
    <property type="molecule type" value="Genomic_DNA"/>
</dbReference>
<dbReference type="GO" id="GO:0016020">
    <property type="term" value="C:membrane"/>
    <property type="evidence" value="ECO:0007669"/>
    <property type="project" value="UniProtKB-SubCell"/>
</dbReference>
<evidence type="ECO:0000259" key="5">
    <source>
        <dbReference type="Pfam" id="PF00916"/>
    </source>
</evidence>
<comment type="subcellular location">
    <subcellularLocation>
        <location evidence="1">Membrane</location>
        <topology evidence="1">Multi-pass membrane protein</topology>
    </subcellularLocation>
</comment>
<dbReference type="Pfam" id="PF00916">
    <property type="entry name" value="Sulfate_transp"/>
    <property type="match status" value="1"/>
</dbReference>
<evidence type="ECO:0000256" key="1">
    <source>
        <dbReference type="ARBA" id="ARBA00004141"/>
    </source>
</evidence>
<evidence type="ECO:0000256" key="2">
    <source>
        <dbReference type="ARBA" id="ARBA00022692"/>
    </source>
</evidence>
<dbReference type="AlphaFoldDB" id="A0A379WUL1"/>
<keyword evidence="2" id="KW-0812">Transmembrane</keyword>
<keyword evidence="4" id="KW-0472">Membrane</keyword>
<name>A0A379WUL1_SALET</name>
<accession>A0A379WUL1</accession>
<dbReference type="Proteomes" id="UP000254712">
    <property type="component" value="Unassembled WGS sequence"/>
</dbReference>